<dbReference type="InterPro" id="IPR050241">
    <property type="entry name" value="NAD-cap_RNA_hydrolase_NudC"/>
</dbReference>
<dbReference type="GO" id="GO:0019677">
    <property type="term" value="P:NAD+ catabolic process"/>
    <property type="evidence" value="ECO:0007669"/>
    <property type="project" value="TreeGrafter"/>
</dbReference>
<comment type="cofactor">
    <cofactor evidence="1">
        <name>Mg(2+)</name>
        <dbReference type="ChEBI" id="CHEBI:18420"/>
    </cofactor>
</comment>
<dbReference type="GO" id="GO:0046872">
    <property type="term" value="F:metal ion binding"/>
    <property type="evidence" value="ECO:0007669"/>
    <property type="project" value="UniProtKB-KW"/>
</dbReference>
<comment type="caution">
    <text evidence="6">The sequence shown here is derived from an EMBL/GenBank/DDBJ whole genome shotgun (WGS) entry which is preliminary data.</text>
</comment>
<gene>
    <name evidence="6" type="ORF">N7492_001676</name>
</gene>
<dbReference type="GO" id="GO:0035529">
    <property type="term" value="F:NADH pyrophosphatase activity"/>
    <property type="evidence" value="ECO:0007669"/>
    <property type="project" value="TreeGrafter"/>
</dbReference>
<dbReference type="PROSITE" id="PS51462">
    <property type="entry name" value="NUDIX"/>
    <property type="match status" value="1"/>
</dbReference>
<name>A0A9W9M029_9EURO</name>
<protein>
    <recommendedName>
        <fullName evidence="5">Nudix hydrolase domain-containing protein</fullName>
    </recommendedName>
</protein>
<dbReference type="GO" id="GO:0006742">
    <property type="term" value="P:NADP+ catabolic process"/>
    <property type="evidence" value="ECO:0007669"/>
    <property type="project" value="TreeGrafter"/>
</dbReference>
<dbReference type="AlphaFoldDB" id="A0A9W9M029"/>
<dbReference type="Pfam" id="PF00293">
    <property type="entry name" value="NUDIX"/>
    <property type="match status" value="1"/>
</dbReference>
<organism evidence="6 7">
    <name type="scientific">Penicillium capsulatum</name>
    <dbReference type="NCBI Taxonomy" id="69766"/>
    <lineage>
        <taxon>Eukaryota</taxon>
        <taxon>Fungi</taxon>
        <taxon>Dikarya</taxon>
        <taxon>Ascomycota</taxon>
        <taxon>Pezizomycotina</taxon>
        <taxon>Eurotiomycetes</taxon>
        <taxon>Eurotiomycetidae</taxon>
        <taxon>Eurotiales</taxon>
        <taxon>Aspergillaceae</taxon>
        <taxon>Penicillium</taxon>
    </lineage>
</organism>
<keyword evidence="3" id="KW-0378">Hydrolase</keyword>
<evidence type="ECO:0000259" key="5">
    <source>
        <dbReference type="PROSITE" id="PS51462"/>
    </source>
</evidence>
<dbReference type="PANTHER" id="PTHR42904">
    <property type="entry name" value="NUDIX HYDROLASE, NUDC SUBFAMILY"/>
    <property type="match status" value="1"/>
</dbReference>
<evidence type="ECO:0000256" key="2">
    <source>
        <dbReference type="ARBA" id="ARBA00022723"/>
    </source>
</evidence>
<proteinExistence type="predicted"/>
<evidence type="ECO:0000256" key="4">
    <source>
        <dbReference type="ARBA" id="ARBA00022842"/>
    </source>
</evidence>
<dbReference type="EMBL" id="JAPQKO010000001">
    <property type="protein sequence ID" value="KAJ5184060.1"/>
    <property type="molecule type" value="Genomic_DNA"/>
</dbReference>
<dbReference type="SUPFAM" id="SSF55811">
    <property type="entry name" value="Nudix"/>
    <property type="match status" value="1"/>
</dbReference>
<sequence>MARSYTVAPHLANFDIPLAEFAASRPEFESFGVGGYIFSHLNPTSHHAPRVLLLQRALTDSMPGCWEGPGGAAEPDDRSLLSGVAREVLEETGLHVSRVLELVAVDAWQHTRRNGTRFRIAKYSFLVDVYESVCTRPDGKIQLVPLGDIPVSLEATEHRAYDWAAEEDVRLCLHSGQGKYQLPPSGHQGANILRCFDFLRGWVSKVPCLKQIDDHGILCILGL</sequence>
<dbReference type="Gene3D" id="3.90.79.10">
    <property type="entry name" value="Nucleoside Triphosphate Pyrophosphohydrolase"/>
    <property type="match status" value="1"/>
</dbReference>
<dbReference type="InterPro" id="IPR000086">
    <property type="entry name" value="NUDIX_hydrolase_dom"/>
</dbReference>
<dbReference type="GO" id="GO:0005829">
    <property type="term" value="C:cytosol"/>
    <property type="evidence" value="ECO:0007669"/>
    <property type="project" value="TreeGrafter"/>
</dbReference>
<keyword evidence="7" id="KW-1185">Reference proteome</keyword>
<dbReference type="Proteomes" id="UP001146351">
    <property type="component" value="Unassembled WGS sequence"/>
</dbReference>
<dbReference type="GO" id="GO:0005777">
    <property type="term" value="C:peroxisome"/>
    <property type="evidence" value="ECO:0007669"/>
    <property type="project" value="TreeGrafter"/>
</dbReference>
<evidence type="ECO:0000313" key="7">
    <source>
        <dbReference type="Proteomes" id="UP001146351"/>
    </source>
</evidence>
<reference evidence="6" key="1">
    <citation type="submission" date="2022-11" db="EMBL/GenBank/DDBJ databases">
        <authorList>
            <person name="Petersen C."/>
        </authorList>
    </citation>
    <scope>NUCLEOTIDE SEQUENCE</scope>
    <source>
        <strain evidence="6">IBT 21917</strain>
    </source>
</reference>
<accession>A0A9W9M029</accession>
<reference evidence="6" key="2">
    <citation type="journal article" date="2023" name="IMA Fungus">
        <title>Comparative genomic study of the Penicillium genus elucidates a diverse pangenome and 15 lateral gene transfer events.</title>
        <authorList>
            <person name="Petersen C."/>
            <person name="Sorensen T."/>
            <person name="Nielsen M.R."/>
            <person name="Sondergaard T.E."/>
            <person name="Sorensen J.L."/>
            <person name="Fitzpatrick D.A."/>
            <person name="Frisvad J.C."/>
            <person name="Nielsen K.L."/>
        </authorList>
    </citation>
    <scope>NUCLEOTIDE SEQUENCE</scope>
    <source>
        <strain evidence="6">IBT 21917</strain>
    </source>
</reference>
<evidence type="ECO:0000256" key="1">
    <source>
        <dbReference type="ARBA" id="ARBA00001946"/>
    </source>
</evidence>
<evidence type="ECO:0000256" key="3">
    <source>
        <dbReference type="ARBA" id="ARBA00022801"/>
    </source>
</evidence>
<dbReference type="OrthoDB" id="276276at2759"/>
<dbReference type="InterPro" id="IPR015797">
    <property type="entry name" value="NUDIX_hydrolase-like_dom_sf"/>
</dbReference>
<dbReference type="PANTHER" id="PTHR42904:SF1">
    <property type="entry name" value="NUCLEOSIDE DIPHOSPHATE-LINKED MOIETY X MOTIF 17"/>
    <property type="match status" value="1"/>
</dbReference>
<evidence type="ECO:0000313" key="6">
    <source>
        <dbReference type="EMBL" id="KAJ5184060.1"/>
    </source>
</evidence>
<feature type="domain" description="Nudix hydrolase" evidence="5">
    <location>
        <begin position="28"/>
        <end position="166"/>
    </location>
</feature>
<keyword evidence="4" id="KW-0460">Magnesium</keyword>
<keyword evidence="2" id="KW-0479">Metal-binding</keyword>